<accession>A0A1G1XTU2</accession>
<reference evidence="1 2" key="1">
    <citation type="journal article" date="2016" name="Nat. Commun.">
        <title>Thousands of microbial genomes shed light on interconnected biogeochemical processes in an aquifer system.</title>
        <authorList>
            <person name="Anantharaman K."/>
            <person name="Brown C.T."/>
            <person name="Hug L.A."/>
            <person name="Sharon I."/>
            <person name="Castelle C.J."/>
            <person name="Probst A.J."/>
            <person name="Thomas B.C."/>
            <person name="Singh A."/>
            <person name="Wilkins M.J."/>
            <person name="Karaoz U."/>
            <person name="Brodie E.L."/>
            <person name="Williams K.H."/>
            <person name="Hubbard S.S."/>
            <person name="Banfield J.F."/>
        </authorList>
    </citation>
    <scope>NUCLEOTIDE SEQUENCE [LARGE SCALE GENOMIC DNA]</scope>
</reference>
<evidence type="ECO:0000313" key="2">
    <source>
        <dbReference type="Proteomes" id="UP000178930"/>
    </source>
</evidence>
<comment type="caution">
    <text evidence="1">The sequence shown here is derived from an EMBL/GenBank/DDBJ whole genome shotgun (WGS) entry which is preliminary data.</text>
</comment>
<dbReference type="AlphaFoldDB" id="A0A1G1XTU2"/>
<dbReference type="STRING" id="1797532.A2729_01430"/>
<protein>
    <submittedName>
        <fullName evidence="1">Uncharacterized protein</fullName>
    </submittedName>
</protein>
<evidence type="ECO:0000313" key="1">
    <source>
        <dbReference type="EMBL" id="OGY43515.1"/>
    </source>
</evidence>
<name>A0A1G1XTU2_9BACT</name>
<proteinExistence type="predicted"/>
<sequence>MDGGTDKCIQGVGKGKGLQGCIDNCEYVNSLYDYDFKCWIDHQMDSKCDKTILQKICGEATKK</sequence>
<dbReference type="Proteomes" id="UP000178930">
    <property type="component" value="Unassembled WGS sequence"/>
</dbReference>
<dbReference type="EMBL" id="MHIB01000035">
    <property type="protein sequence ID" value="OGY43515.1"/>
    <property type="molecule type" value="Genomic_DNA"/>
</dbReference>
<gene>
    <name evidence="1" type="ORF">A2729_01430</name>
</gene>
<organism evidence="1 2">
    <name type="scientific">Candidatus Buchananbacteria bacterium RIFCSPHIGHO2_01_FULL_39_14</name>
    <dbReference type="NCBI Taxonomy" id="1797532"/>
    <lineage>
        <taxon>Bacteria</taxon>
        <taxon>Candidatus Buchananiibacteriota</taxon>
    </lineage>
</organism>